<keyword evidence="7" id="KW-1185">Reference proteome</keyword>
<feature type="domain" description="ChlI/MoxR AAA lid" evidence="5">
    <location>
        <begin position="228"/>
        <end position="287"/>
    </location>
</feature>
<keyword evidence="1" id="KW-0547">Nucleotide-binding</keyword>
<accession>A0A545TIC2</accession>
<dbReference type="GO" id="GO:0016887">
    <property type="term" value="F:ATP hydrolysis activity"/>
    <property type="evidence" value="ECO:0007669"/>
    <property type="project" value="InterPro"/>
</dbReference>
<dbReference type="SUPFAM" id="SSF52540">
    <property type="entry name" value="P-loop containing nucleoside triphosphate hydrolases"/>
    <property type="match status" value="1"/>
</dbReference>
<name>A0A545TIC2_9GAMM</name>
<dbReference type="PANTHER" id="PTHR42759:SF5">
    <property type="entry name" value="METHANOL DEHYDROGENASE REGULATOR"/>
    <property type="match status" value="1"/>
</dbReference>
<dbReference type="RefSeq" id="WP_142888332.1">
    <property type="nucleotide sequence ID" value="NZ_VIKR01000001.1"/>
</dbReference>
<dbReference type="Pfam" id="PF17863">
    <property type="entry name" value="AAA_lid_2"/>
    <property type="match status" value="1"/>
</dbReference>
<dbReference type="AlphaFoldDB" id="A0A545TIC2"/>
<dbReference type="EMBL" id="VIKR01000001">
    <property type="protein sequence ID" value="TQV76972.1"/>
    <property type="molecule type" value="Genomic_DNA"/>
</dbReference>
<evidence type="ECO:0000256" key="3">
    <source>
        <dbReference type="ARBA" id="ARBA00061607"/>
    </source>
</evidence>
<dbReference type="InterPro" id="IPR011703">
    <property type="entry name" value="ATPase_AAA-3"/>
</dbReference>
<dbReference type="GO" id="GO:0005524">
    <property type="term" value="F:ATP binding"/>
    <property type="evidence" value="ECO:0007669"/>
    <property type="project" value="UniProtKB-KW"/>
</dbReference>
<dbReference type="InterPro" id="IPR041628">
    <property type="entry name" value="ChlI/MoxR_AAA_lid"/>
</dbReference>
<dbReference type="InterPro" id="IPR050764">
    <property type="entry name" value="CbbQ/NirQ/NorQ/GpvN"/>
</dbReference>
<evidence type="ECO:0000256" key="2">
    <source>
        <dbReference type="ARBA" id="ARBA00022840"/>
    </source>
</evidence>
<protein>
    <submittedName>
        <fullName evidence="6">MoxR family ATPase</fullName>
    </submittedName>
</protein>
<dbReference type="PIRSF" id="PIRSF002849">
    <property type="entry name" value="AAA_ATPase_chaperone_MoxR_prd"/>
    <property type="match status" value="1"/>
</dbReference>
<sequence length="305" mass="33924">MNSQLLKAVEQLNQIILGKNEQIKLALVCLLAKGHLLIEDLPGMGKTTLAHALAKVLGLDFQRIQFTSDLLPADIIGSAIYRRSDETFKFHQGPIFTQVILADEVNRATPKSQSALLEAMEEYQVTSEGVSRKLPEPFFVIATQNPFHQIGTYPLPESQLDRFLIRISLGYPAQEVERLLLLGQETRVQIDELEPLLDATQLLEFQAQVNNVTTSDKLLDYLQLLIAATRNSTHWSHGISPRGGLALLKAAKAWAFLEGRDFVIPEDVQAVWQSVAGHRLMSQKTSAATQLTPVDEILLETAVPR</sequence>
<keyword evidence="2" id="KW-0067">ATP-binding</keyword>
<dbReference type="InterPro" id="IPR027417">
    <property type="entry name" value="P-loop_NTPase"/>
</dbReference>
<dbReference type="Proteomes" id="UP000317839">
    <property type="component" value="Unassembled WGS sequence"/>
</dbReference>
<organism evidence="6 7">
    <name type="scientific">Aliikangiella marina</name>
    <dbReference type="NCBI Taxonomy" id="1712262"/>
    <lineage>
        <taxon>Bacteria</taxon>
        <taxon>Pseudomonadati</taxon>
        <taxon>Pseudomonadota</taxon>
        <taxon>Gammaproteobacteria</taxon>
        <taxon>Oceanospirillales</taxon>
        <taxon>Pleioneaceae</taxon>
        <taxon>Aliikangiella</taxon>
    </lineage>
</organism>
<dbReference type="Gene3D" id="3.40.50.300">
    <property type="entry name" value="P-loop containing nucleotide triphosphate hydrolases"/>
    <property type="match status" value="1"/>
</dbReference>
<dbReference type="CDD" id="cd00009">
    <property type="entry name" value="AAA"/>
    <property type="match status" value="1"/>
</dbReference>
<evidence type="ECO:0000259" key="4">
    <source>
        <dbReference type="Pfam" id="PF07726"/>
    </source>
</evidence>
<feature type="domain" description="ATPase AAA-3" evidence="4">
    <location>
        <begin position="35"/>
        <end position="165"/>
    </location>
</feature>
<gene>
    <name evidence="6" type="ORF">FLL45_03195</name>
</gene>
<evidence type="ECO:0000313" key="7">
    <source>
        <dbReference type="Proteomes" id="UP000317839"/>
    </source>
</evidence>
<proteinExistence type="inferred from homology"/>
<reference evidence="6 7" key="1">
    <citation type="submission" date="2019-06" db="EMBL/GenBank/DDBJ databases">
        <title>Draft genome of Aliikangiella marina GYP-15.</title>
        <authorList>
            <person name="Wang G."/>
        </authorList>
    </citation>
    <scope>NUCLEOTIDE SEQUENCE [LARGE SCALE GENOMIC DNA]</scope>
    <source>
        <strain evidence="6 7">GYP-15</strain>
    </source>
</reference>
<comment type="similarity">
    <text evidence="3">Belongs to the MoxR family.</text>
</comment>
<dbReference type="Pfam" id="PF07726">
    <property type="entry name" value="AAA_3"/>
    <property type="match status" value="1"/>
</dbReference>
<dbReference type="OrthoDB" id="9808397at2"/>
<comment type="caution">
    <text evidence="6">The sequence shown here is derived from an EMBL/GenBank/DDBJ whole genome shotgun (WGS) entry which is preliminary data.</text>
</comment>
<dbReference type="PANTHER" id="PTHR42759">
    <property type="entry name" value="MOXR FAMILY PROTEIN"/>
    <property type="match status" value="1"/>
</dbReference>
<evidence type="ECO:0000313" key="6">
    <source>
        <dbReference type="EMBL" id="TQV76972.1"/>
    </source>
</evidence>
<evidence type="ECO:0000259" key="5">
    <source>
        <dbReference type="Pfam" id="PF17863"/>
    </source>
</evidence>
<evidence type="ECO:0000256" key="1">
    <source>
        <dbReference type="ARBA" id="ARBA00022741"/>
    </source>
</evidence>
<dbReference type="FunFam" id="3.40.50.300:FF:000640">
    <property type="entry name" value="MoxR family ATPase"/>
    <property type="match status" value="1"/>
</dbReference>
<dbReference type="Gene3D" id="1.10.8.80">
    <property type="entry name" value="Magnesium chelatase subunit I, C-Terminal domain"/>
    <property type="match status" value="1"/>
</dbReference>